<evidence type="ECO:0000256" key="3">
    <source>
        <dbReference type="ARBA" id="ARBA00022729"/>
    </source>
</evidence>
<keyword evidence="13" id="KW-1185">Reference proteome</keyword>
<feature type="chain" id="PRO_5017324223" evidence="10">
    <location>
        <begin position="30"/>
        <end position="373"/>
    </location>
</feature>
<comment type="similarity">
    <text evidence="1">Belongs to the peptidase S1 family.</text>
</comment>
<dbReference type="InterPro" id="IPR004236">
    <property type="entry name" value="Pept_S1_alpha_lytic"/>
</dbReference>
<keyword evidence="5" id="KW-0720">Serine protease</keyword>
<evidence type="ECO:0000256" key="4">
    <source>
        <dbReference type="ARBA" id="ARBA00022801"/>
    </source>
</evidence>
<dbReference type="AlphaFoldDB" id="A0A1H3JJ23"/>
<dbReference type="EMBL" id="FNPH01000002">
    <property type="protein sequence ID" value="SDY39515.1"/>
    <property type="molecule type" value="Genomic_DNA"/>
</dbReference>
<evidence type="ECO:0000256" key="7">
    <source>
        <dbReference type="ARBA" id="ARBA00023157"/>
    </source>
</evidence>
<dbReference type="InterPro" id="IPR009003">
    <property type="entry name" value="Peptidase_S1_PA"/>
</dbReference>
<feature type="active site" description="Charge relay system" evidence="8">
    <location>
        <position position="246"/>
    </location>
</feature>
<dbReference type="CDD" id="cd21112">
    <property type="entry name" value="alphaLP-like"/>
    <property type="match status" value="1"/>
</dbReference>
<dbReference type="STRING" id="405436.SAMN05444365_102126"/>
<evidence type="ECO:0000256" key="6">
    <source>
        <dbReference type="ARBA" id="ARBA00023145"/>
    </source>
</evidence>
<feature type="active site" description="Charge relay system" evidence="8">
    <location>
        <position position="327"/>
    </location>
</feature>
<dbReference type="Gene3D" id="2.40.10.10">
    <property type="entry name" value="Trypsin-like serine proteases"/>
    <property type="match status" value="2"/>
</dbReference>
<protein>
    <submittedName>
        <fullName evidence="12">Streptogrisin C</fullName>
    </submittedName>
</protein>
<dbReference type="InterPro" id="IPR043504">
    <property type="entry name" value="Peptidase_S1_PA_chymotrypsin"/>
</dbReference>
<evidence type="ECO:0000256" key="2">
    <source>
        <dbReference type="ARBA" id="ARBA00022670"/>
    </source>
</evidence>
<keyword evidence="3 10" id="KW-0732">Signal</keyword>
<dbReference type="Gene3D" id="3.30.300.50">
    <property type="match status" value="2"/>
</dbReference>
<feature type="active site" description="Charge relay system" evidence="8">
    <location>
        <position position="218"/>
    </location>
</feature>
<feature type="domain" description="Peptidase S1A alpha-lytic prodomain" evidence="11">
    <location>
        <begin position="119"/>
        <end position="172"/>
    </location>
</feature>
<dbReference type="InterPro" id="IPR035070">
    <property type="entry name" value="Streptogrisin_prodomain"/>
</dbReference>
<dbReference type="InterPro" id="IPR001316">
    <property type="entry name" value="Pept_S1A_streptogrisin"/>
</dbReference>
<evidence type="ECO:0000256" key="10">
    <source>
        <dbReference type="SAM" id="SignalP"/>
    </source>
</evidence>
<keyword evidence="4" id="KW-0378">Hydrolase</keyword>
<evidence type="ECO:0000313" key="13">
    <source>
        <dbReference type="Proteomes" id="UP000242415"/>
    </source>
</evidence>
<evidence type="ECO:0000256" key="5">
    <source>
        <dbReference type="ARBA" id="ARBA00022825"/>
    </source>
</evidence>
<dbReference type="OrthoDB" id="8781117at2"/>
<dbReference type="SUPFAM" id="SSF50494">
    <property type="entry name" value="Trypsin-like serine proteases"/>
    <property type="match status" value="1"/>
</dbReference>
<evidence type="ECO:0000259" key="11">
    <source>
        <dbReference type="Pfam" id="PF02983"/>
    </source>
</evidence>
<feature type="disulfide bond" evidence="9">
    <location>
        <begin position="285"/>
        <end position="295"/>
    </location>
</feature>
<evidence type="ECO:0000256" key="9">
    <source>
        <dbReference type="PIRSR" id="PIRSR001134-2"/>
    </source>
</evidence>
<name>A0A1H3JJ23_9ACTN</name>
<feature type="disulfide bond" evidence="9">
    <location>
        <begin position="321"/>
        <end position="348"/>
    </location>
</feature>
<accession>A0A1H3JJ23</accession>
<evidence type="ECO:0000256" key="8">
    <source>
        <dbReference type="PIRSR" id="PIRSR001134-1"/>
    </source>
</evidence>
<feature type="signal peptide" evidence="10">
    <location>
        <begin position="1"/>
        <end position="29"/>
    </location>
</feature>
<gene>
    <name evidence="12" type="ORF">SAMN05444365_102126</name>
</gene>
<organism evidence="12 13">
    <name type="scientific">Micromonospora pattaloongensis</name>
    <dbReference type="NCBI Taxonomy" id="405436"/>
    <lineage>
        <taxon>Bacteria</taxon>
        <taxon>Bacillati</taxon>
        <taxon>Actinomycetota</taxon>
        <taxon>Actinomycetes</taxon>
        <taxon>Micromonosporales</taxon>
        <taxon>Micromonosporaceae</taxon>
        <taxon>Micromonospora</taxon>
    </lineage>
</organism>
<dbReference type="PRINTS" id="PR00861">
    <property type="entry name" value="ALYTICPTASE"/>
</dbReference>
<keyword evidence="6" id="KW-0865">Zymogen</keyword>
<dbReference type="GO" id="GO:0005576">
    <property type="term" value="C:extracellular region"/>
    <property type="evidence" value="ECO:0007669"/>
    <property type="project" value="InterPro"/>
</dbReference>
<proteinExistence type="inferred from homology"/>
<feature type="disulfide bond" evidence="9">
    <location>
        <begin position="203"/>
        <end position="219"/>
    </location>
</feature>
<dbReference type="GO" id="GO:0004252">
    <property type="term" value="F:serine-type endopeptidase activity"/>
    <property type="evidence" value="ECO:0007669"/>
    <property type="project" value="InterPro"/>
</dbReference>
<keyword evidence="7 9" id="KW-1015">Disulfide bond</keyword>
<keyword evidence="2" id="KW-0645">Protease</keyword>
<evidence type="ECO:0000313" key="12">
    <source>
        <dbReference type="EMBL" id="SDY39515.1"/>
    </source>
</evidence>
<dbReference type="Pfam" id="PF02983">
    <property type="entry name" value="Pro_Al_protease"/>
    <property type="match status" value="1"/>
</dbReference>
<sequence>MRPRKIASAAAATLFAAGIVAAFHQPATAAPTTDPAAGVSAEVLSAMQRDLGLTADQAKARLRSDFAAAKTEQTMRGSLGSRFGGAWIRPDGTLAVAVTDAASAAKVRAAGATPTVVSRSEAALNAIKDTLDARTAPKSVTGWYVDVATNTVVVEAVKGGEAAAKTFAAGTGDAVRVAVVNDTPQTYYNFYGGDAYYIGSGRCSVGFAVSGGFVTAGHCGSTGQAVSGSNRVAMGSFAGSSFPGNDYAWVRTNSSWVGQGSVNQYNGYAVAVKGSSEAAVGASVCRSGSTTGWRCGSIQSKNQSVSYSQGTVSGLTRTNACAEPGDSGGSWISGNQAQGVTSGGSGNCSSGGTTYFQPVNEILGAYGLRLTTS</sequence>
<dbReference type="RefSeq" id="WP_091552923.1">
    <property type="nucleotide sequence ID" value="NZ_FNPH01000002.1"/>
</dbReference>
<dbReference type="PIRSF" id="PIRSF001134">
    <property type="entry name" value="Streptogrisin"/>
    <property type="match status" value="1"/>
</dbReference>
<dbReference type="GO" id="GO:0006508">
    <property type="term" value="P:proteolysis"/>
    <property type="evidence" value="ECO:0007669"/>
    <property type="project" value="UniProtKB-KW"/>
</dbReference>
<dbReference type="Proteomes" id="UP000242415">
    <property type="component" value="Unassembled WGS sequence"/>
</dbReference>
<reference evidence="13" key="1">
    <citation type="submission" date="2016-10" db="EMBL/GenBank/DDBJ databases">
        <authorList>
            <person name="Varghese N."/>
            <person name="Submissions S."/>
        </authorList>
    </citation>
    <scope>NUCLEOTIDE SEQUENCE [LARGE SCALE GENOMIC DNA]</scope>
    <source>
        <strain evidence="13">DSM 45245</strain>
    </source>
</reference>
<evidence type="ECO:0000256" key="1">
    <source>
        <dbReference type="ARBA" id="ARBA00007664"/>
    </source>
</evidence>